<proteinExistence type="predicted"/>
<organism evidence="1 2">
    <name type="scientific">Gigaspora rosea</name>
    <dbReference type="NCBI Taxonomy" id="44941"/>
    <lineage>
        <taxon>Eukaryota</taxon>
        <taxon>Fungi</taxon>
        <taxon>Fungi incertae sedis</taxon>
        <taxon>Mucoromycota</taxon>
        <taxon>Glomeromycotina</taxon>
        <taxon>Glomeromycetes</taxon>
        <taxon>Diversisporales</taxon>
        <taxon>Gigasporaceae</taxon>
        <taxon>Gigaspora</taxon>
    </lineage>
</organism>
<comment type="caution">
    <text evidence="1">The sequence shown here is derived from an EMBL/GenBank/DDBJ whole genome shotgun (WGS) entry which is preliminary data.</text>
</comment>
<accession>A0A397VEE3</accession>
<sequence length="332" mass="38256">MSTLPFEKRKSASLICHLRKDMQGIVYALRTDFPELRIKEYHEVTPKSEEDFVSLTKVVRICSSVIKAEEISDIANANILNHEMAKHLENKPKKTLIEMNALSRYRIAECYGLPLESLTEEFITDYGKYDEMKWFRNLQKLRDAGTNNESAVEAITRENFRNDRLTTATQAEKHRICLELLKICTPVKDINDRNKCKGNDIKACLESSKSIKYLQELVPKMSRVFDNADSFQRAKKTGLKTLRSKLGLLNSALYATYRLKLKTTDKSLRYYSLVGVFDKAYTPELPLYQTGEGQFYENGEDIRYGYSKLSPDEIETSPSSDIQLCQELFDIC</sequence>
<dbReference type="OrthoDB" id="2402208at2759"/>
<dbReference type="AlphaFoldDB" id="A0A397VEE3"/>
<dbReference type="EMBL" id="QKWP01000546">
    <property type="protein sequence ID" value="RIB18313.1"/>
    <property type="molecule type" value="Genomic_DNA"/>
</dbReference>
<dbReference type="STRING" id="44941.A0A397VEE3"/>
<dbReference type="Proteomes" id="UP000266673">
    <property type="component" value="Unassembled WGS sequence"/>
</dbReference>
<reference evidence="1 2" key="1">
    <citation type="submission" date="2018-06" db="EMBL/GenBank/DDBJ databases">
        <title>Comparative genomics reveals the genomic features of Rhizophagus irregularis, R. cerebriforme, R. diaphanum and Gigaspora rosea, and their symbiotic lifestyle signature.</title>
        <authorList>
            <person name="Morin E."/>
            <person name="San Clemente H."/>
            <person name="Chen E.C.H."/>
            <person name="De La Providencia I."/>
            <person name="Hainaut M."/>
            <person name="Kuo A."/>
            <person name="Kohler A."/>
            <person name="Murat C."/>
            <person name="Tang N."/>
            <person name="Roy S."/>
            <person name="Loubradou J."/>
            <person name="Henrissat B."/>
            <person name="Grigoriev I.V."/>
            <person name="Corradi N."/>
            <person name="Roux C."/>
            <person name="Martin F.M."/>
        </authorList>
    </citation>
    <scope>NUCLEOTIDE SEQUENCE [LARGE SCALE GENOMIC DNA]</scope>
    <source>
        <strain evidence="1 2">DAOM 194757</strain>
    </source>
</reference>
<name>A0A397VEE3_9GLOM</name>
<protein>
    <submittedName>
        <fullName evidence="1">Uncharacterized protein</fullName>
    </submittedName>
</protein>
<evidence type="ECO:0000313" key="2">
    <source>
        <dbReference type="Proteomes" id="UP000266673"/>
    </source>
</evidence>
<gene>
    <name evidence="1" type="ORF">C2G38_2036999</name>
</gene>
<keyword evidence="2" id="KW-1185">Reference proteome</keyword>
<evidence type="ECO:0000313" key="1">
    <source>
        <dbReference type="EMBL" id="RIB18313.1"/>
    </source>
</evidence>